<feature type="transmembrane region" description="Helical" evidence="1">
    <location>
        <begin position="149"/>
        <end position="166"/>
    </location>
</feature>
<protein>
    <submittedName>
        <fullName evidence="3">S-adenosylmethionine uptake transporter</fullName>
    </submittedName>
</protein>
<sequence>MSPNTAGALLMMASMAAFVTNDTFLKLTGGTLPLFQLVFMRSIMGTILILIVARSLGPLRLYASTHDKWVIVLRSLAEVLTAYLFLNALFHMPLGNLTAIMQVVPLTVTLGSALIFREAVGWRRMLAIAVGLGGVLLIIRPGGDGFNVWSIYALGAVAGVTVRDLITRSLSHEVSGMTVTLGTMVCVLIATGLASLTEEWQPVSGESVKFIGGAAVFVSIGYFAGIQAMRRGDVAFNAPFRYTGLIAAMIIGFLVFDEVPKPLTFLGAGIVMTTGLFTFYRERKLSKSA</sequence>
<evidence type="ECO:0000259" key="2">
    <source>
        <dbReference type="Pfam" id="PF00892"/>
    </source>
</evidence>
<feature type="transmembrane region" description="Helical" evidence="1">
    <location>
        <begin position="208"/>
        <end position="226"/>
    </location>
</feature>
<dbReference type="AlphaFoldDB" id="A0A7W6GZ64"/>
<proteinExistence type="predicted"/>
<dbReference type="EMBL" id="JACIEI010000002">
    <property type="protein sequence ID" value="MBB3993125.1"/>
    <property type="molecule type" value="Genomic_DNA"/>
</dbReference>
<organism evidence="3 4">
    <name type="scientific">Sulfitobacter undariae</name>
    <dbReference type="NCBI Taxonomy" id="1563671"/>
    <lineage>
        <taxon>Bacteria</taxon>
        <taxon>Pseudomonadati</taxon>
        <taxon>Pseudomonadota</taxon>
        <taxon>Alphaproteobacteria</taxon>
        <taxon>Rhodobacterales</taxon>
        <taxon>Roseobacteraceae</taxon>
        <taxon>Sulfitobacter</taxon>
    </lineage>
</organism>
<dbReference type="GO" id="GO:0016020">
    <property type="term" value="C:membrane"/>
    <property type="evidence" value="ECO:0007669"/>
    <property type="project" value="InterPro"/>
</dbReference>
<dbReference type="PANTHER" id="PTHR22911">
    <property type="entry name" value="ACYL-MALONYL CONDENSING ENZYME-RELATED"/>
    <property type="match status" value="1"/>
</dbReference>
<keyword evidence="1" id="KW-1133">Transmembrane helix</keyword>
<feature type="transmembrane region" description="Helical" evidence="1">
    <location>
        <begin position="96"/>
        <end position="116"/>
    </location>
</feature>
<dbReference type="Pfam" id="PF00892">
    <property type="entry name" value="EamA"/>
    <property type="match status" value="2"/>
</dbReference>
<evidence type="ECO:0000313" key="4">
    <source>
        <dbReference type="Proteomes" id="UP000530268"/>
    </source>
</evidence>
<dbReference type="Gene3D" id="1.10.3730.20">
    <property type="match status" value="1"/>
</dbReference>
<keyword evidence="1" id="KW-0812">Transmembrane</keyword>
<evidence type="ECO:0000313" key="3">
    <source>
        <dbReference type="EMBL" id="MBB3993125.1"/>
    </source>
</evidence>
<dbReference type="InterPro" id="IPR000620">
    <property type="entry name" value="EamA_dom"/>
</dbReference>
<accession>A0A7W6GZ64</accession>
<feature type="transmembrane region" description="Helical" evidence="1">
    <location>
        <begin position="178"/>
        <end position="196"/>
    </location>
</feature>
<name>A0A7W6GZ64_9RHOB</name>
<feature type="transmembrane region" description="Helical" evidence="1">
    <location>
        <begin position="238"/>
        <end position="256"/>
    </location>
</feature>
<reference evidence="3 4" key="1">
    <citation type="submission" date="2020-08" db="EMBL/GenBank/DDBJ databases">
        <title>Genomic Encyclopedia of Type Strains, Phase IV (KMG-IV): sequencing the most valuable type-strain genomes for metagenomic binning, comparative biology and taxonomic classification.</title>
        <authorList>
            <person name="Goeker M."/>
        </authorList>
    </citation>
    <scope>NUCLEOTIDE SEQUENCE [LARGE SCALE GENOMIC DNA]</scope>
    <source>
        <strain evidence="3 4">DSM 102234</strain>
    </source>
</reference>
<dbReference type="SUPFAM" id="SSF103481">
    <property type="entry name" value="Multidrug resistance efflux transporter EmrE"/>
    <property type="match status" value="2"/>
</dbReference>
<gene>
    <name evidence="3" type="ORF">GGR95_000753</name>
</gene>
<feature type="transmembrane region" description="Helical" evidence="1">
    <location>
        <begin position="262"/>
        <end position="280"/>
    </location>
</feature>
<feature type="transmembrane region" description="Helical" evidence="1">
    <location>
        <begin position="69"/>
        <end position="90"/>
    </location>
</feature>
<comment type="caution">
    <text evidence="3">The sequence shown here is derived from an EMBL/GenBank/DDBJ whole genome shotgun (WGS) entry which is preliminary data.</text>
</comment>
<keyword evidence="4" id="KW-1185">Reference proteome</keyword>
<keyword evidence="1" id="KW-0472">Membrane</keyword>
<dbReference type="PANTHER" id="PTHR22911:SF135">
    <property type="entry name" value="BLR4310 PROTEIN"/>
    <property type="match status" value="1"/>
</dbReference>
<evidence type="ECO:0000256" key="1">
    <source>
        <dbReference type="SAM" id="Phobius"/>
    </source>
</evidence>
<feature type="transmembrane region" description="Helical" evidence="1">
    <location>
        <begin position="125"/>
        <end position="143"/>
    </location>
</feature>
<feature type="transmembrane region" description="Helical" evidence="1">
    <location>
        <begin position="32"/>
        <end position="57"/>
    </location>
</feature>
<dbReference type="RefSeq" id="WP_184562925.1">
    <property type="nucleotide sequence ID" value="NZ_JACIEI010000002.1"/>
</dbReference>
<dbReference type="InterPro" id="IPR037185">
    <property type="entry name" value="EmrE-like"/>
</dbReference>
<dbReference type="Proteomes" id="UP000530268">
    <property type="component" value="Unassembled WGS sequence"/>
</dbReference>
<feature type="domain" description="EamA" evidence="2">
    <location>
        <begin position="6"/>
        <end position="139"/>
    </location>
</feature>
<feature type="domain" description="EamA" evidence="2">
    <location>
        <begin position="149"/>
        <end position="274"/>
    </location>
</feature>